<gene>
    <name evidence="3" type="ORF">POTOM_039432</name>
</gene>
<dbReference type="Proteomes" id="UP000886885">
    <property type="component" value="Chromosome 11A"/>
</dbReference>
<dbReference type="Pfam" id="PF01535">
    <property type="entry name" value="PPR"/>
    <property type="match status" value="2"/>
</dbReference>
<dbReference type="GO" id="GO:0005739">
    <property type="term" value="C:mitochondrion"/>
    <property type="evidence" value="ECO:0007669"/>
    <property type="project" value="TreeGrafter"/>
</dbReference>
<dbReference type="OrthoDB" id="1890565at2759"/>
<dbReference type="InterPro" id="IPR002885">
    <property type="entry name" value="PPR_rpt"/>
</dbReference>
<name>A0A8X7YVB7_POPTO</name>
<evidence type="ECO:0000256" key="1">
    <source>
        <dbReference type="ARBA" id="ARBA00007626"/>
    </source>
</evidence>
<evidence type="ECO:0000313" key="3">
    <source>
        <dbReference type="EMBL" id="KAG6756017.1"/>
    </source>
</evidence>
<evidence type="ECO:0000256" key="2">
    <source>
        <dbReference type="PROSITE-ProRule" id="PRU00708"/>
    </source>
</evidence>
<dbReference type="PANTHER" id="PTHR45717">
    <property type="entry name" value="OS12G0527900 PROTEIN"/>
    <property type="match status" value="1"/>
</dbReference>
<protein>
    <recommendedName>
        <fullName evidence="5">Pentatricopeptide repeat-containing protein</fullName>
    </recommendedName>
</protein>
<accession>A0A8X7YVB7</accession>
<organism evidence="3 4">
    <name type="scientific">Populus tomentosa</name>
    <name type="common">Chinese white poplar</name>
    <dbReference type="NCBI Taxonomy" id="118781"/>
    <lineage>
        <taxon>Eukaryota</taxon>
        <taxon>Viridiplantae</taxon>
        <taxon>Streptophyta</taxon>
        <taxon>Embryophyta</taxon>
        <taxon>Tracheophyta</taxon>
        <taxon>Spermatophyta</taxon>
        <taxon>Magnoliopsida</taxon>
        <taxon>eudicotyledons</taxon>
        <taxon>Gunneridae</taxon>
        <taxon>Pentapetalae</taxon>
        <taxon>rosids</taxon>
        <taxon>fabids</taxon>
        <taxon>Malpighiales</taxon>
        <taxon>Salicaceae</taxon>
        <taxon>Saliceae</taxon>
        <taxon>Populus</taxon>
    </lineage>
</organism>
<dbReference type="NCBIfam" id="TIGR00756">
    <property type="entry name" value="PPR"/>
    <property type="match status" value="2"/>
</dbReference>
<comment type="caution">
    <text evidence="3">The sequence shown here is derived from an EMBL/GenBank/DDBJ whole genome shotgun (WGS) entry which is preliminary data.</text>
</comment>
<keyword evidence="4" id="KW-1185">Reference proteome</keyword>
<dbReference type="PANTHER" id="PTHR45717:SF57">
    <property type="entry name" value="PENTACOTRIPEPTIDE-REPEAT REGION OF PRORP DOMAIN-CONTAINING PROTEIN"/>
    <property type="match status" value="1"/>
</dbReference>
<evidence type="ECO:0000313" key="4">
    <source>
        <dbReference type="Proteomes" id="UP000886885"/>
    </source>
</evidence>
<dbReference type="PROSITE" id="PS51375">
    <property type="entry name" value="PPR"/>
    <property type="match status" value="2"/>
</dbReference>
<comment type="similarity">
    <text evidence="1">Belongs to the PPR family. P subfamily.</text>
</comment>
<evidence type="ECO:0008006" key="5">
    <source>
        <dbReference type="Google" id="ProtNLM"/>
    </source>
</evidence>
<feature type="repeat" description="PPR" evidence="2">
    <location>
        <begin position="171"/>
        <end position="205"/>
    </location>
</feature>
<reference evidence="3" key="1">
    <citation type="journal article" date="2020" name="bioRxiv">
        <title>Hybrid origin of Populus tomentosa Carr. identified through genome sequencing and phylogenomic analysis.</title>
        <authorList>
            <person name="An X."/>
            <person name="Gao K."/>
            <person name="Chen Z."/>
            <person name="Li J."/>
            <person name="Yang X."/>
            <person name="Yang X."/>
            <person name="Zhou J."/>
            <person name="Guo T."/>
            <person name="Zhao T."/>
            <person name="Huang S."/>
            <person name="Miao D."/>
            <person name="Khan W.U."/>
            <person name="Rao P."/>
            <person name="Ye M."/>
            <person name="Lei B."/>
            <person name="Liao W."/>
            <person name="Wang J."/>
            <person name="Ji L."/>
            <person name="Li Y."/>
            <person name="Guo B."/>
            <person name="Mustafa N.S."/>
            <person name="Li S."/>
            <person name="Yun Q."/>
            <person name="Keller S.R."/>
            <person name="Mao J."/>
            <person name="Zhang R."/>
            <person name="Strauss S.H."/>
        </authorList>
    </citation>
    <scope>NUCLEOTIDE SEQUENCE</scope>
    <source>
        <strain evidence="3">GM15</strain>
        <tissue evidence="3">Leaf</tissue>
    </source>
</reference>
<sequence length="419" mass="48000">MVYTALLNCYAREKDVEKAEATFKKLTNTGVMRSPLVFNILMHLYFQTADSDNEGMDKILEKMESNGEVLPDWNAYCVAADGCLKAGIMEMAMTMLKKLEEKTKSVAFDTLLKSYSRKGNKDELNRIWKPDDNRDKIYNEGYMSMIISSLLMLEDIEAAEMMFKEWELSFYFRVLNILINAYCRNNLLEKAESLIDHAMMKGSEPSADAWYSLARKGDQNKAEEFIELLRSENIFSPVDHSRLLTYIKGPLIGYNLGMILVSGGGTVLTGTIRWPMRLLLQFCRDVDGAWEDWGKGSAYFAMLEFEYVFSLDLHGPKARHWPLSAFPLARYVLCVEAWVRVVGLQDTMITDKDYGMKLMKIEEQRVNWVRAYELWVLWVAVRIKEVLCELCGACVRGRVADRRLLGSGSGLALKKNLIT</sequence>
<dbReference type="AlphaFoldDB" id="A0A8X7YVB7"/>
<feature type="repeat" description="PPR" evidence="2">
    <location>
        <begin position="1"/>
        <end position="33"/>
    </location>
</feature>
<proteinExistence type="inferred from homology"/>
<dbReference type="EMBL" id="JAAWWB010000021">
    <property type="protein sequence ID" value="KAG6756017.1"/>
    <property type="molecule type" value="Genomic_DNA"/>
</dbReference>